<evidence type="ECO:0000259" key="1">
    <source>
        <dbReference type="Pfam" id="PF07883"/>
    </source>
</evidence>
<dbReference type="InterPro" id="IPR013096">
    <property type="entry name" value="Cupin_2"/>
</dbReference>
<dbReference type="SUPFAM" id="SSF51182">
    <property type="entry name" value="RmlC-like cupins"/>
    <property type="match status" value="1"/>
</dbReference>
<gene>
    <name evidence="2" type="ORF">ENV62_04020</name>
</gene>
<dbReference type="InterPro" id="IPR011051">
    <property type="entry name" value="RmlC_Cupin_sf"/>
</dbReference>
<evidence type="ECO:0000313" key="2">
    <source>
        <dbReference type="EMBL" id="HGB14391.1"/>
    </source>
</evidence>
<dbReference type="PANTHER" id="PTHR37694:SF1">
    <property type="entry name" value="SLR8022 PROTEIN"/>
    <property type="match status" value="1"/>
</dbReference>
<feature type="domain" description="Cupin type-2" evidence="1">
    <location>
        <begin position="33"/>
        <end position="98"/>
    </location>
</feature>
<dbReference type="PANTHER" id="PTHR37694">
    <property type="entry name" value="SLR8022 PROTEIN"/>
    <property type="match status" value="1"/>
</dbReference>
<comment type="caution">
    <text evidence="2">The sequence shown here is derived from an EMBL/GenBank/DDBJ whole genome shotgun (WGS) entry which is preliminary data.</text>
</comment>
<protein>
    <submittedName>
        <fullName evidence="2">Cupin domain-containing protein</fullName>
    </submittedName>
</protein>
<dbReference type="CDD" id="cd02230">
    <property type="entry name" value="cupin_HP0902-like"/>
    <property type="match status" value="1"/>
</dbReference>
<dbReference type="AlphaFoldDB" id="A0A7C3WIV5"/>
<reference evidence="2" key="1">
    <citation type="journal article" date="2020" name="mSystems">
        <title>Genome- and Community-Level Interaction Insights into Carbon Utilization and Element Cycling Functions of Hydrothermarchaeota in Hydrothermal Sediment.</title>
        <authorList>
            <person name="Zhou Z."/>
            <person name="Liu Y."/>
            <person name="Xu W."/>
            <person name="Pan J."/>
            <person name="Luo Z.H."/>
            <person name="Li M."/>
        </authorList>
    </citation>
    <scope>NUCLEOTIDE SEQUENCE [LARGE SCALE GENOMIC DNA]</scope>
    <source>
        <strain evidence="2">SpSt-776</strain>
    </source>
</reference>
<proteinExistence type="predicted"/>
<dbReference type="Pfam" id="PF07883">
    <property type="entry name" value="Cupin_2"/>
    <property type="match status" value="1"/>
</dbReference>
<name>A0A7C3WIV5_9BACT</name>
<dbReference type="Gene3D" id="2.60.120.10">
    <property type="entry name" value="Jelly Rolls"/>
    <property type="match status" value="1"/>
</dbReference>
<sequence>MKLICRSEMTKFSPSSPVRRVIFESPHLRVISFSFEPGQEMPVHEHHAHGEIAFLILEGEGIFTREDLDLIVKSGSLLVMPASQAHGFRATTRLQMLVFIAPPF</sequence>
<accession>A0A7C3WIV5</accession>
<organism evidence="2">
    <name type="scientific">Desulfobacca acetoxidans</name>
    <dbReference type="NCBI Taxonomy" id="60893"/>
    <lineage>
        <taxon>Bacteria</taxon>
        <taxon>Pseudomonadati</taxon>
        <taxon>Thermodesulfobacteriota</taxon>
        <taxon>Desulfobaccia</taxon>
        <taxon>Desulfobaccales</taxon>
        <taxon>Desulfobaccaceae</taxon>
        <taxon>Desulfobacca</taxon>
    </lineage>
</organism>
<dbReference type="EMBL" id="DTHB01000029">
    <property type="protein sequence ID" value="HGB14391.1"/>
    <property type="molecule type" value="Genomic_DNA"/>
</dbReference>
<dbReference type="InterPro" id="IPR014710">
    <property type="entry name" value="RmlC-like_jellyroll"/>
</dbReference>